<sequence length="94" mass="11027">MNDIFGIASYKETEHVKCRDDTQHELLYLAHLEFSIKQTFHISPLQLFLKEISNGVIPVRLLFESCSIEAMSNEDFFGCDKNKIKWLSVSRFRQ</sequence>
<reference evidence="1 2" key="1">
    <citation type="submission" date="2015-04" db="EMBL/GenBank/DDBJ databases">
        <authorList>
            <person name="Syromyatnikov M.Y."/>
            <person name="Popov V.N."/>
        </authorList>
    </citation>
    <scope>NUCLEOTIDE SEQUENCE [LARGE SCALE GENOMIC DNA]</scope>
</reference>
<organism evidence="1 2">
    <name type="scientific">Clunio marinus</name>
    <dbReference type="NCBI Taxonomy" id="568069"/>
    <lineage>
        <taxon>Eukaryota</taxon>
        <taxon>Metazoa</taxon>
        <taxon>Ecdysozoa</taxon>
        <taxon>Arthropoda</taxon>
        <taxon>Hexapoda</taxon>
        <taxon>Insecta</taxon>
        <taxon>Pterygota</taxon>
        <taxon>Neoptera</taxon>
        <taxon>Endopterygota</taxon>
        <taxon>Diptera</taxon>
        <taxon>Nematocera</taxon>
        <taxon>Chironomoidea</taxon>
        <taxon>Chironomidae</taxon>
        <taxon>Clunio</taxon>
    </lineage>
</organism>
<dbReference type="AlphaFoldDB" id="A0A1J1J0E0"/>
<dbReference type="EMBL" id="CVRI01000063">
    <property type="protein sequence ID" value="CRL04305.1"/>
    <property type="molecule type" value="Genomic_DNA"/>
</dbReference>
<evidence type="ECO:0000313" key="2">
    <source>
        <dbReference type="Proteomes" id="UP000183832"/>
    </source>
</evidence>
<dbReference type="Proteomes" id="UP000183832">
    <property type="component" value="Unassembled WGS sequence"/>
</dbReference>
<name>A0A1J1J0E0_9DIPT</name>
<protein>
    <submittedName>
        <fullName evidence="1">CLUMA_CG017403, isoform A</fullName>
    </submittedName>
</protein>
<keyword evidence="2" id="KW-1185">Reference proteome</keyword>
<accession>A0A1J1J0E0</accession>
<gene>
    <name evidence="1" type="ORF">CLUMA_CG017403</name>
</gene>
<proteinExistence type="predicted"/>
<evidence type="ECO:0000313" key="1">
    <source>
        <dbReference type="EMBL" id="CRL04305.1"/>
    </source>
</evidence>